<dbReference type="CDD" id="cd20736">
    <property type="entry name" value="PoNe_Nuclease"/>
    <property type="match status" value="1"/>
</dbReference>
<dbReference type="Pfam" id="PF02021">
    <property type="entry name" value="UPF0102"/>
    <property type="match status" value="1"/>
</dbReference>
<dbReference type="NCBIfam" id="NF009150">
    <property type="entry name" value="PRK12497.1-3"/>
    <property type="match status" value="1"/>
</dbReference>
<evidence type="ECO:0000313" key="4">
    <source>
        <dbReference type="Proteomes" id="UP000191820"/>
    </source>
</evidence>
<evidence type="ECO:0000313" key="3">
    <source>
        <dbReference type="EMBL" id="ARD24157.1"/>
    </source>
</evidence>
<dbReference type="PANTHER" id="PTHR34039:SF1">
    <property type="entry name" value="UPF0102 PROTEIN YRAN"/>
    <property type="match status" value="1"/>
</dbReference>
<gene>
    <name evidence="3" type="ORF">SJ2017_3928</name>
</gene>
<dbReference type="Proteomes" id="UP000191820">
    <property type="component" value="Chromosome"/>
</dbReference>
<accession>A0ABM6JQX7</accession>
<dbReference type="InterPro" id="IPR011335">
    <property type="entry name" value="Restrct_endonuc-II-like"/>
</dbReference>
<dbReference type="Gene3D" id="3.40.1350.10">
    <property type="match status" value="1"/>
</dbReference>
<dbReference type="HAMAP" id="MF_00048">
    <property type="entry name" value="UPF0102"/>
    <property type="match status" value="1"/>
</dbReference>
<sequence length="111" mass="12865">MTFINPGQHAETQARTYLEQQGLQFVTQNQRYRFGEIDLIMRDNQYWVFIEVKYRSSTQFGGALNAVSTAQISRIRKAAEQYLQTHKINAPCRFDVIAINGADIQWLQGCF</sequence>
<name>A0ABM6JQX7_9GAMM</name>
<organism evidence="3 4">
    <name type="scientific">Shewanella japonica</name>
    <dbReference type="NCBI Taxonomy" id="93973"/>
    <lineage>
        <taxon>Bacteria</taxon>
        <taxon>Pseudomonadati</taxon>
        <taxon>Pseudomonadota</taxon>
        <taxon>Gammaproteobacteria</taxon>
        <taxon>Alteromonadales</taxon>
        <taxon>Shewanellaceae</taxon>
        <taxon>Shewanella</taxon>
    </lineage>
</organism>
<comment type="similarity">
    <text evidence="1 2">Belongs to the UPF0102 family.</text>
</comment>
<dbReference type="SUPFAM" id="SSF52980">
    <property type="entry name" value="Restriction endonuclease-like"/>
    <property type="match status" value="1"/>
</dbReference>
<dbReference type="NCBIfam" id="TIGR00252">
    <property type="entry name" value="YraN family protein"/>
    <property type="match status" value="1"/>
</dbReference>
<evidence type="ECO:0000256" key="2">
    <source>
        <dbReference type="HAMAP-Rule" id="MF_00048"/>
    </source>
</evidence>
<dbReference type="PANTHER" id="PTHR34039">
    <property type="entry name" value="UPF0102 PROTEIN YRAN"/>
    <property type="match status" value="1"/>
</dbReference>
<reference evidence="3 4" key="1">
    <citation type="submission" date="2017-03" db="EMBL/GenBank/DDBJ databases">
        <title>Genome sequencing of Shewanella japonica KCTC 22435.</title>
        <authorList>
            <person name="Kim K.M."/>
        </authorList>
    </citation>
    <scope>NUCLEOTIDE SEQUENCE [LARGE SCALE GENOMIC DNA]</scope>
    <source>
        <strain evidence="3 4">KCTC 22435</strain>
    </source>
</reference>
<keyword evidence="4" id="KW-1185">Reference proteome</keyword>
<dbReference type="InterPro" id="IPR011856">
    <property type="entry name" value="tRNA_endonuc-like_dom_sf"/>
</dbReference>
<dbReference type="InterPro" id="IPR003509">
    <property type="entry name" value="UPF0102_YraN-like"/>
</dbReference>
<proteinExistence type="inferred from homology"/>
<dbReference type="EMBL" id="CP020472">
    <property type="protein sequence ID" value="ARD24157.1"/>
    <property type="molecule type" value="Genomic_DNA"/>
</dbReference>
<protein>
    <recommendedName>
        <fullName evidence="2">UPF0102 protein SJ2017_3928</fullName>
    </recommendedName>
</protein>
<evidence type="ECO:0000256" key="1">
    <source>
        <dbReference type="ARBA" id="ARBA00006738"/>
    </source>
</evidence>